<organism evidence="1 2">
    <name type="scientific">Actinomadura rubrobrunea</name>
    <dbReference type="NCBI Taxonomy" id="115335"/>
    <lineage>
        <taxon>Bacteria</taxon>
        <taxon>Bacillati</taxon>
        <taxon>Actinomycetota</taxon>
        <taxon>Actinomycetes</taxon>
        <taxon>Streptosporangiales</taxon>
        <taxon>Thermomonosporaceae</taxon>
        <taxon>Actinomadura</taxon>
    </lineage>
</organism>
<dbReference type="AlphaFoldDB" id="A0A9W6UWS8"/>
<proteinExistence type="predicted"/>
<evidence type="ECO:0000313" key="1">
    <source>
        <dbReference type="EMBL" id="GLW63995.1"/>
    </source>
</evidence>
<keyword evidence="2" id="KW-1185">Reference proteome</keyword>
<sequence length="159" mass="18188">MKVPAEDQYKMLDAFDRERDSIIKMFEQIFAFPYVEETRLVMLEALTDKYGIGFDAFPNTEPFERAPLTEADRGTNIIRAGECVAGGSVSIGDFDVQELLYNDLLDTYLFVAEKLLIKWLGKRMKEVDGHDTFPYPICISFQGTEPIYYDLSTGTKKRA</sequence>
<gene>
    <name evidence="1" type="ORF">Arub01_22390</name>
</gene>
<accession>A0A9W6UWS8</accession>
<evidence type="ECO:0000313" key="2">
    <source>
        <dbReference type="Proteomes" id="UP001165124"/>
    </source>
</evidence>
<name>A0A9W6UWS8_9ACTN</name>
<dbReference type="Proteomes" id="UP001165124">
    <property type="component" value="Unassembled WGS sequence"/>
</dbReference>
<dbReference type="RefSeq" id="WP_067916003.1">
    <property type="nucleotide sequence ID" value="NZ_BSRZ01000004.1"/>
</dbReference>
<reference evidence="1" key="1">
    <citation type="submission" date="2023-02" db="EMBL/GenBank/DDBJ databases">
        <title>Actinomadura rubrobrunea NBRC 14622.</title>
        <authorList>
            <person name="Ichikawa N."/>
            <person name="Sato H."/>
            <person name="Tonouchi N."/>
        </authorList>
    </citation>
    <scope>NUCLEOTIDE SEQUENCE</scope>
    <source>
        <strain evidence="1">NBRC 14622</strain>
    </source>
</reference>
<protein>
    <submittedName>
        <fullName evidence="1">Uncharacterized protein</fullName>
    </submittedName>
</protein>
<dbReference type="EMBL" id="BSRZ01000004">
    <property type="protein sequence ID" value="GLW63995.1"/>
    <property type="molecule type" value="Genomic_DNA"/>
</dbReference>
<comment type="caution">
    <text evidence="1">The sequence shown here is derived from an EMBL/GenBank/DDBJ whole genome shotgun (WGS) entry which is preliminary data.</text>
</comment>